<keyword evidence="4" id="KW-1185">Reference proteome</keyword>
<accession>A0ABU6STP0</accession>
<feature type="compositionally biased region" description="Basic and acidic residues" evidence="1">
    <location>
        <begin position="534"/>
        <end position="544"/>
    </location>
</feature>
<dbReference type="InterPro" id="IPR046796">
    <property type="entry name" value="Transposase_32_dom"/>
</dbReference>
<protein>
    <recommendedName>
        <fullName evidence="2">Putative plant transposon protein domain-containing protein</fullName>
    </recommendedName>
</protein>
<organism evidence="3 4">
    <name type="scientific">Stylosanthes scabra</name>
    <dbReference type="NCBI Taxonomy" id="79078"/>
    <lineage>
        <taxon>Eukaryota</taxon>
        <taxon>Viridiplantae</taxon>
        <taxon>Streptophyta</taxon>
        <taxon>Embryophyta</taxon>
        <taxon>Tracheophyta</taxon>
        <taxon>Spermatophyta</taxon>
        <taxon>Magnoliopsida</taxon>
        <taxon>eudicotyledons</taxon>
        <taxon>Gunneridae</taxon>
        <taxon>Pentapetalae</taxon>
        <taxon>rosids</taxon>
        <taxon>fabids</taxon>
        <taxon>Fabales</taxon>
        <taxon>Fabaceae</taxon>
        <taxon>Papilionoideae</taxon>
        <taxon>50 kb inversion clade</taxon>
        <taxon>dalbergioids sensu lato</taxon>
        <taxon>Dalbergieae</taxon>
        <taxon>Pterocarpus clade</taxon>
        <taxon>Stylosanthes</taxon>
    </lineage>
</organism>
<dbReference type="Proteomes" id="UP001341840">
    <property type="component" value="Unassembled WGS sequence"/>
</dbReference>
<evidence type="ECO:0000256" key="1">
    <source>
        <dbReference type="SAM" id="MobiDB-lite"/>
    </source>
</evidence>
<feature type="domain" description="Putative plant transposon protein" evidence="2">
    <location>
        <begin position="176"/>
        <end position="368"/>
    </location>
</feature>
<feature type="region of interest" description="Disordered" evidence="1">
    <location>
        <begin position="1"/>
        <end position="95"/>
    </location>
</feature>
<evidence type="ECO:0000313" key="4">
    <source>
        <dbReference type="Proteomes" id="UP001341840"/>
    </source>
</evidence>
<feature type="compositionally biased region" description="Acidic residues" evidence="1">
    <location>
        <begin position="545"/>
        <end position="559"/>
    </location>
</feature>
<sequence>MKINSIAPANTKPPDITNPRQECKATTLRRGKSTRNDIQNQESAEDSCSPPPKEKKKKEPVAYMPKPPYPQRLKTENKNKAPKKEPEEENTTNDSMKFQLIQKSHIFLLLFLLDLMADRKRKGKAVSSSSQVTPRFKTLYHEAHFNSRLSARRILPELIFQADEHVFNPIRFQIHQRKWEKFTKPIQAVGHLMVKEFYANAWEPDKAKRKQLTYTSIVRGIEISFAPSNIKRVLKLKKDPLPDAPSYHERKANKDFRLDHILEDMCEEGAEWVHHRDGRPHYLRRSDLEPMPKGWYEFVCRSILFTTNRSELTVERAMLIHSIIIGENINVEEIIAEQIYNFVYKADISSSLPFPSIIAALSADAKIPAIPDDTLIPQEPPIVAEAMARTREPRAKNPRQIKQVTPPQQQPQVQHQQEFPAGFYTHFDISMSQIHRKLDQQQEENRKSFEAINTRMDQMDDQLSFLCYSNQMANEQMLFPYRNTTRQFKETEMQGIPVTMANLAIHRQREEEINQERMRYERILQEAAAQQLREANKGKSREVVLDSEDEFVSSESEEF</sequence>
<dbReference type="Pfam" id="PF20167">
    <property type="entry name" value="Transposase_32"/>
    <property type="match status" value="1"/>
</dbReference>
<proteinExistence type="predicted"/>
<feature type="compositionally biased region" description="Basic and acidic residues" evidence="1">
    <location>
        <begin position="73"/>
        <end position="86"/>
    </location>
</feature>
<dbReference type="EMBL" id="JASCZI010061821">
    <property type="protein sequence ID" value="MED6139574.1"/>
    <property type="molecule type" value="Genomic_DNA"/>
</dbReference>
<evidence type="ECO:0000259" key="2">
    <source>
        <dbReference type="Pfam" id="PF20167"/>
    </source>
</evidence>
<name>A0ABU6STP0_9FABA</name>
<comment type="caution">
    <text evidence="3">The sequence shown here is derived from an EMBL/GenBank/DDBJ whole genome shotgun (WGS) entry which is preliminary data.</text>
</comment>
<evidence type="ECO:0000313" key="3">
    <source>
        <dbReference type="EMBL" id="MED6139574.1"/>
    </source>
</evidence>
<feature type="region of interest" description="Disordered" evidence="1">
    <location>
        <begin position="534"/>
        <end position="559"/>
    </location>
</feature>
<reference evidence="3 4" key="1">
    <citation type="journal article" date="2023" name="Plants (Basel)">
        <title>Bridging the Gap: Combining Genomics and Transcriptomics Approaches to Understand Stylosanthes scabra, an Orphan Legume from the Brazilian Caatinga.</title>
        <authorList>
            <person name="Ferreira-Neto J.R.C."/>
            <person name="da Silva M.D."/>
            <person name="Binneck E."/>
            <person name="de Melo N.F."/>
            <person name="da Silva R.H."/>
            <person name="de Melo A.L.T.M."/>
            <person name="Pandolfi V."/>
            <person name="Bustamante F.O."/>
            <person name="Brasileiro-Vidal A.C."/>
            <person name="Benko-Iseppon A.M."/>
        </authorList>
    </citation>
    <scope>NUCLEOTIDE SEQUENCE [LARGE SCALE GENOMIC DNA]</scope>
    <source>
        <tissue evidence="3">Leaves</tissue>
    </source>
</reference>
<gene>
    <name evidence="3" type="ORF">PIB30_085128</name>
</gene>